<evidence type="ECO:0000256" key="2">
    <source>
        <dbReference type="ARBA" id="ARBA00004236"/>
    </source>
</evidence>
<dbReference type="PRINTS" id="PR00252">
    <property type="entry name" value="NRIONCHANNEL"/>
</dbReference>
<evidence type="ECO:0000313" key="13">
    <source>
        <dbReference type="EMBL" id="KAL0267611.1"/>
    </source>
</evidence>
<comment type="subcellular location">
    <subcellularLocation>
        <location evidence="2">Cell membrane</location>
    </subcellularLocation>
    <subcellularLocation>
        <location evidence="1">Membrane</location>
        <topology evidence="1">Multi-pass membrane protein</topology>
    </subcellularLocation>
</comment>
<dbReference type="PRINTS" id="PR00253">
    <property type="entry name" value="GABAARECEPTR"/>
</dbReference>
<evidence type="ECO:0000256" key="4">
    <source>
        <dbReference type="ARBA" id="ARBA00022475"/>
    </source>
</evidence>
<gene>
    <name evidence="13" type="ORF">PYX00_009833</name>
</gene>
<feature type="chain" id="PRO_5043103074" description="Neurotransmitter-gated ion-channel ligand-binding domain-containing protein" evidence="11">
    <location>
        <begin position="17"/>
        <end position="381"/>
    </location>
</feature>
<dbReference type="InterPro" id="IPR018000">
    <property type="entry name" value="Neurotransmitter_ion_chnl_CS"/>
</dbReference>
<keyword evidence="5 11" id="KW-0812">Transmembrane</keyword>
<evidence type="ECO:0000256" key="5">
    <source>
        <dbReference type="ARBA" id="ARBA00022692"/>
    </source>
</evidence>
<dbReference type="Pfam" id="PF02931">
    <property type="entry name" value="Neur_chan_LBD"/>
    <property type="match status" value="1"/>
</dbReference>
<sequence>MFVWIFFFALLNTVSATDLSRAELEKKVLIDIYNYQKFHSFVRPHRNESSADDPVLVSVNLYLLQLSVNGKNQEFELSMYFRQEWNDSRLAYDNAGKLSYIAIHDPVGFWTPDLFFVDETKAHLHTITKPNTFARIYPDGSVLHSQRLSVKSSCPMNLKQYPFDSQNCRLHIESYGYTADDLMLQWKATDDSPVMGSPDVVGYEASYSFGNHTVVVGDKKYSTIELQIHLQRQSFGFILHIYIPITLFVFTSWIPFWMNPKSFMIRLTVSLTTLVSSLLQLNMNNYLFLTPGYPTGLDLWVAFSCTLLFIAFFENVCAVYTFQQSENEAQESSKAGINSLSGFVPKMTNRIDAASKLLFPSLFVAFHLFYIIYIVVNPFDG</sequence>
<evidence type="ECO:0000256" key="6">
    <source>
        <dbReference type="ARBA" id="ARBA00022729"/>
    </source>
</evidence>
<dbReference type="InterPro" id="IPR036734">
    <property type="entry name" value="Neur_chan_lig-bd_sf"/>
</dbReference>
<dbReference type="AlphaFoldDB" id="A0AAW2HDG1"/>
<accession>A0AAW2HDG1</accession>
<protein>
    <recommendedName>
        <fullName evidence="12">Neurotransmitter-gated ion-channel ligand-binding domain-containing protein</fullName>
    </recommendedName>
</protein>
<dbReference type="InterPro" id="IPR006201">
    <property type="entry name" value="Neur_channel"/>
</dbReference>
<feature type="domain" description="Neurotransmitter-gated ion-channel ligand-binding" evidence="12">
    <location>
        <begin position="36"/>
        <end position="233"/>
    </location>
</feature>
<dbReference type="EMBL" id="JARGDH010000005">
    <property type="protein sequence ID" value="KAL0267611.1"/>
    <property type="molecule type" value="Genomic_DNA"/>
</dbReference>
<keyword evidence="7 11" id="KW-1133">Transmembrane helix</keyword>
<feature type="signal peptide" evidence="11">
    <location>
        <begin position="1"/>
        <end position="16"/>
    </location>
</feature>
<dbReference type="PANTHER" id="PTHR18945">
    <property type="entry name" value="NEUROTRANSMITTER GATED ION CHANNEL"/>
    <property type="match status" value="1"/>
</dbReference>
<evidence type="ECO:0000256" key="8">
    <source>
        <dbReference type="ARBA" id="ARBA00023065"/>
    </source>
</evidence>
<dbReference type="Gene3D" id="2.70.170.10">
    <property type="entry name" value="Neurotransmitter-gated ion-channel ligand-binding domain"/>
    <property type="match status" value="1"/>
</dbReference>
<dbReference type="PROSITE" id="PS00236">
    <property type="entry name" value="NEUROTR_ION_CHANNEL"/>
    <property type="match status" value="1"/>
</dbReference>
<evidence type="ECO:0000256" key="11">
    <source>
        <dbReference type="RuleBase" id="RU000687"/>
    </source>
</evidence>
<organism evidence="13">
    <name type="scientific">Menopon gallinae</name>
    <name type="common">poultry shaft louse</name>
    <dbReference type="NCBI Taxonomy" id="328185"/>
    <lineage>
        <taxon>Eukaryota</taxon>
        <taxon>Metazoa</taxon>
        <taxon>Ecdysozoa</taxon>
        <taxon>Arthropoda</taxon>
        <taxon>Hexapoda</taxon>
        <taxon>Insecta</taxon>
        <taxon>Pterygota</taxon>
        <taxon>Neoptera</taxon>
        <taxon>Paraneoptera</taxon>
        <taxon>Psocodea</taxon>
        <taxon>Troctomorpha</taxon>
        <taxon>Phthiraptera</taxon>
        <taxon>Amblycera</taxon>
        <taxon>Menoponidae</taxon>
        <taxon>Menopon</taxon>
    </lineage>
</organism>
<dbReference type="InterPro" id="IPR006028">
    <property type="entry name" value="GABAA/Glycine_rcpt"/>
</dbReference>
<feature type="transmembrane region" description="Helical" evidence="11">
    <location>
        <begin position="235"/>
        <end position="256"/>
    </location>
</feature>
<dbReference type="InterPro" id="IPR006202">
    <property type="entry name" value="Neur_chan_lig-bd"/>
</dbReference>
<comment type="caution">
    <text evidence="13">The sequence shown here is derived from an EMBL/GenBank/DDBJ whole genome shotgun (WGS) entry which is preliminary data.</text>
</comment>
<dbReference type="GO" id="GO:0004888">
    <property type="term" value="F:transmembrane signaling receptor activity"/>
    <property type="evidence" value="ECO:0007669"/>
    <property type="project" value="InterPro"/>
</dbReference>
<keyword evidence="6 11" id="KW-0732">Signal</keyword>
<reference evidence="13" key="1">
    <citation type="journal article" date="2024" name="Gigascience">
        <title>Chromosome-level genome of the poultry shaft louse Menopon gallinae provides insight into the host-switching and adaptive evolution of parasitic lice.</title>
        <authorList>
            <person name="Xu Y."/>
            <person name="Ma L."/>
            <person name="Liu S."/>
            <person name="Liang Y."/>
            <person name="Liu Q."/>
            <person name="He Z."/>
            <person name="Tian L."/>
            <person name="Duan Y."/>
            <person name="Cai W."/>
            <person name="Li H."/>
            <person name="Song F."/>
        </authorList>
    </citation>
    <scope>NUCLEOTIDE SEQUENCE</scope>
    <source>
        <strain evidence="13">Cailab_2023a</strain>
    </source>
</reference>
<keyword evidence="9 11" id="KW-0472">Membrane</keyword>
<comment type="similarity">
    <text evidence="11">Belongs to the ligand-gated ion channel (TC 1.A.9) family.</text>
</comment>
<dbReference type="Gene3D" id="1.20.58.390">
    <property type="entry name" value="Neurotransmitter-gated ion-channel transmembrane domain"/>
    <property type="match status" value="1"/>
</dbReference>
<keyword evidence="10 11" id="KW-0407">Ion channel</keyword>
<proteinExistence type="inferred from homology"/>
<evidence type="ECO:0000256" key="3">
    <source>
        <dbReference type="ARBA" id="ARBA00022448"/>
    </source>
</evidence>
<dbReference type="GO" id="GO:0005886">
    <property type="term" value="C:plasma membrane"/>
    <property type="evidence" value="ECO:0007669"/>
    <property type="project" value="UniProtKB-SubCell"/>
</dbReference>
<feature type="transmembrane region" description="Helical" evidence="11">
    <location>
        <begin position="263"/>
        <end position="279"/>
    </location>
</feature>
<name>A0AAW2HDG1_9NEOP</name>
<evidence type="ECO:0000256" key="10">
    <source>
        <dbReference type="ARBA" id="ARBA00023303"/>
    </source>
</evidence>
<evidence type="ECO:0000256" key="7">
    <source>
        <dbReference type="ARBA" id="ARBA00022989"/>
    </source>
</evidence>
<dbReference type="SUPFAM" id="SSF63712">
    <property type="entry name" value="Nicotinic receptor ligand binding domain-like"/>
    <property type="match status" value="1"/>
</dbReference>
<dbReference type="GO" id="GO:0005230">
    <property type="term" value="F:extracellular ligand-gated monoatomic ion channel activity"/>
    <property type="evidence" value="ECO:0007669"/>
    <property type="project" value="InterPro"/>
</dbReference>
<feature type="transmembrane region" description="Helical" evidence="11">
    <location>
        <begin position="299"/>
        <end position="322"/>
    </location>
</feature>
<dbReference type="InterPro" id="IPR036719">
    <property type="entry name" value="Neuro-gated_channel_TM_sf"/>
</dbReference>
<feature type="transmembrane region" description="Helical" evidence="11">
    <location>
        <begin position="357"/>
        <end position="376"/>
    </location>
</feature>
<evidence type="ECO:0000256" key="1">
    <source>
        <dbReference type="ARBA" id="ARBA00004141"/>
    </source>
</evidence>
<dbReference type="InterPro" id="IPR038050">
    <property type="entry name" value="Neuro_actylchol_rec"/>
</dbReference>
<evidence type="ECO:0000259" key="12">
    <source>
        <dbReference type="Pfam" id="PF02931"/>
    </source>
</evidence>
<keyword evidence="4" id="KW-1003">Cell membrane</keyword>
<keyword evidence="8 11" id="KW-0406">Ion transport</keyword>
<keyword evidence="3 11" id="KW-0813">Transport</keyword>
<evidence type="ECO:0000256" key="9">
    <source>
        <dbReference type="ARBA" id="ARBA00023136"/>
    </source>
</evidence>
<dbReference type="SUPFAM" id="SSF90112">
    <property type="entry name" value="Neurotransmitter-gated ion-channel transmembrane pore"/>
    <property type="match status" value="1"/>
</dbReference>